<organism evidence="1 2">
    <name type="scientific">Melastoma candidum</name>
    <dbReference type="NCBI Taxonomy" id="119954"/>
    <lineage>
        <taxon>Eukaryota</taxon>
        <taxon>Viridiplantae</taxon>
        <taxon>Streptophyta</taxon>
        <taxon>Embryophyta</taxon>
        <taxon>Tracheophyta</taxon>
        <taxon>Spermatophyta</taxon>
        <taxon>Magnoliopsida</taxon>
        <taxon>eudicotyledons</taxon>
        <taxon>Gunneridae</taxon>
        <taxon>Pentapetalae</taxon>
        <taxon>rosids</taxon>
        <taxon>malvids</taxon>
        <taxon>Myrtales</taxon>
        <taxon>Melastomataceae</taxon>
        <taxon>Melastomatoideae</taxon>
        <taxon>Melastomateae</taxon>
        <taxon>Melastoma</taxon>
    </lineage>
</organism>
<protein>
    <submittedName>
        <fullName evidence="1">Uncharacterized protein</fullName>
    </submittedName>
</protein>
<accession>A0ACB9SEE6</accession>
<gene>
    <name evidence="1" type="ORF">MLD38_000249</name>
</gene>
<keyword evidence="2" id="KW-1185">Reference proteome</keyword>
<evidence type="ECO:0000313" key="1">
    <source>
        <dbReference type="EMBL" id="KAI4387858.1"/>
    </source>
</evidence>
<comment type="caution">
    <text evidence="1">The sequence shown here is derived from an EMBL/GenBank/DDBJ whole genome shotgun (WGS) entry which is preliminary data.</text>
</comment>
<dbReference type="EMBL" id="CM042880">
    <property type="protein sequence ID" value="KAI4387858.1"/>
    <property type="molecule type" value="Genomic_DNA"/>
</dbReference>
<reference evidence="2" key="1">
    <citation type="journal article" date="2023" name="Front. Plant Sci.">
        <title>Chromosomal-level genome assembly of Melastoma candidum provides insights into trichome evolution.</title>
        <authorList>
            <person name="Zhong Y."/>
            <person name="Wu W."/>
            <person name="Sun C."/>
            <person name="Zou P."/>
            <person name="Liu Y."/>
            <person name="Dai S."/>
            <person name="Zhou R."/>
        </authorList>
    </citation>
    <scope>NUCLEOTIDE SEQUENCE [LARGE SCALE GENOMIC DNA]</scope>
</reference>
<evidence type="ECO:0000313" key="2">
    <source>
        <dbReference type="Proteomes" id="UP001057402"/>
    </source>
</evidence>
<proteinExistence type="predicted"/>
<name>A0ACB9SEE6_9MYRT</name>
<sequence>MAFLGDSVARNHMQSLICLLSRVEYPKDDSSGDHGELTSKHYITYNFTLANFWSPYLVKYEKVQNNGSGIGNLFNLYLDELDEEWTRKISEFDYVIVSAGHWFALPAAFYINRERIGCHSCKLENVSDLTTFYGYQMAIRSTFEALNGMENYKGITYLRTFSPSHFENGTWDHGGHCHRTKPYKRNETTLEGDSLKYYIIQLEEFKKAKEEGEKRGLKHRLLDITRVMLLRPDGHPDTHGHWIHDQRILHNDCLHWCLPGPIDTWNDFLLHMIQMESKS</sequence>
<dbReference type="Proteomes" id="UP001057402">
    <property type="component" value="Chromosome 1"/>
</dbReference>